<evidence type="ECO:0000313" key="2">
    <source>
        <dbReference type="EMBL" id="SKA95565.1"/>
    </source>
</evidence>
<keyword evidence="1" id="KW-1133">Transmembrane helix</keyword>
<name>A0A1T4Y2Q2_9FIRM</name>
<evidence type="ECO:0000256" key="1">
    <source>
        <dbReference type="SAM" id="Phobius"/>
    </source>
</evidence>
<gene>
    <name evidence="2" type="ORF">SAMN02745178_02638</name>
</gene>
<dbReference type="STRING" id="745368.SAMN02745178_02638"/>
<reference evidence="2 3" key="1">
    <citation type="submission" date="2017-02" db="EMBL/GenBank/DDBJ databases">
        <authorList>
            <person name="Peterson S.W."/>
        </authorList>
    </citation>
    <scope>NUCLEOTIDE SEQUENCE [LARGE SCALE GENOMIC DNA]</scope>
    <source>
        <strain evidence="2 3">ATCC 27749</strain>
    </source>
</reference>
<keyword evidence="1" id="KW-0472">Membrane</keyword>
<proteinExistence type="predicted"/>
<dbReference type="GeneID" id="93339069"/>
<dbReference type="RefSeq" id="WP_078785450.1">
    <property type="nucleotide sequence ID" value="NZ_CABIYV010000005.1"/>
</dbReference>
<evidence type="ECO:0008006" key="4">
    <source>
        <dbReference type="Google" id="ProtNLM"/>
    </source>
</evidence>
<feature type="transmembrane region" description="Helical" evidence="1">
    <location>
        <begin position="47"/>
        <end position="68"/>
    </location>
</feature>
<protein>
    <recommendedName>
        <fullName evidence="4">DUF4367 domain-containing protein</fullName>
    </recommendedName>
</protein>
<dbReference type="EMBL" id="FUYF01000027">
    <property type="protein sequence ID" value="SKA95565.1"/>
    <property type="molecule type" value="Genomic_DNA"/>
</dbReference>
<organism evidence="2 3">
    <name type="scientific">Gemmiger formicilis</name>
    <dbReference type="NCBI Taxonomy" id="745368"/>
    <lineage>
        <taxon>Bacteria</taxon>
        <taxon>Bacillati</taxon>
        <taxon>Bacillota</taxon>
        <taxon>Clostridia</taxon>
        <taxon>Eubacteriales</taxon>
        <taxon>Gemmiger</taxon>
    </lineage>
</organism>
<sequence>MKNKFDELLIAVCEDMQKEELEAFHAIEVKPVTGPNLKISKKRYKSVYMAAAVVAAVFLFATAAVALWPELSWNMNRGSVWLTVRNAPDSSNYEKMQIQVPSSDYSVEELDENAEIGYSRIRVTYSGKIHTGIGKGYKTEQKSFVVTQYSFASVEHEFTDEDGNLLSEIDRDELRNAIALKESVNSIQPEDIISKAAIYWVTDQSCYRFYRETEIYDVDEAEKIIEMLKSIKP</sequence>
<dbReference type="Proteomes" id="UP000190286">
    <property type="component" value="Unassembled WGS sequence"/>
</dbReference>
<accession>A0A1T4Y2Q2</accession>
<keyword evidence="3" id="KW-1185">Reference proteome</keyword>
<evidence type="ECO:0000313" key="3">
    <source>
        <dbReference type="Proteomes" id="UP000190286"/>
    </source>
</evidence>
<dbReference type="AlphaFoldDB" id="A0A1T4Y2Q2"/>
<keyword evidence="1" id="KW-0812">Transmembrane</keyword>